<evidence type="ECO:0000313" key="9">
    <source>
        <dbReference type="Proteomes" id="UP000595091"/>
    </source>
</evidence>
<dbReference type="Gene3D" id="3.40.50.150">
    <property type="entry name" value="Vaccinia Virus protein VP39"/>
    <property type="match status" value="1"/>
</dbReference>
<dbReference type="InterPro" id="IPR040758">
    <property type="entry name" value="PrmC_N"/>
</dbReference>
<dbReference type="NCBIfam" id="TIGR03534">
    <property type="entry name" value="RF_mod_PrmC"/>
    <property type="match status" value="1"/>
</dbReference>
<dbReference type="InterPro" id="IPR007848">
    <property type="entry name" value="Small_mtfrase_dom"/>
</dbReference>
<evidence type="ECO:0000256" key="3">
    <source>
        <dbReference type="ARBA" id="ARBA00022679"/>
    </source>
</evidence>
<evidence type="ECO:0000256" key="1">
    <source>
        <dbReference type="ARBA" id="ARBA00012771"/>
    </source>
</evidence>
<evidence type="ECO:0000256" key="4">
    <source>
        <dbReference type="ARBA" id="ARBA00022691"/>
    </source>
</evidence>
<dbReference type="NCBIfam" id="TIGR00536">
    <property type="entry name" value="hemK_fam"/>
    <property type="match status" value="1"/>
</dbReference>
<dbReference type="InterPro" id="IPR050320">
    <property type="entry name" value="N5-glutamine_MTase"/>
</dbReference>
<dbReference type="GO" id="GO:0032259">
    <property type="term" value="P:methylation"/>
    <property type="evidence" value="ECO:0007669"/>
    <property type="project" value="UniProtKB-KW"/>
</dbReference>
<evidence type="ECO:0000259" key="7">
    <source>
        <dbReference type="Pfam" id="PF17827"/>
    </source>
</evidence>
<dbReference type="PROSITE" id="PS00092">
    <property type="entry name" value="N6_MTASE"/>
    <property type="match status" value="1"/>
</dbReference>
<dbReference type="InterPro" id="IPR002052">
    <property type="entry name" value="DNA_methylase_N6_adenine_CS"/>
</dbReference>
<dbReference type="GO" id="GO:0003676">
    <property type="term" value="F:nucleic acid binding"/>
    <property type="evidence" value="ECO:0007669"/>
    <property type="project" value="InterPro"/>
</dbReference>
<feature type="domain" description="Release factor glutamine methyltransferase N-terminal" evidence="7">
    <location>
        <begin position="8"/>
        <end position="77"/>
    </location>
</feature>
<dbReference type="GO" id="GO:0102559">
    <property type="term" value="F:peptide chain release factor N(5)-glutamine methyltransferase activity"/>
    <property type="evidence" value="ECO:0007669"/>
    <property type="project" value="UniProtKB-EC"/>
</dbReference>
<dbReference type="Gene3D" id="1.10.8.10">
    <property type="entry name" value="DNA helicase RuvA subunit, C-terminal domain"/>
    <property type="match status" value="1"/>
</dbReference>
<dbReference type="PANTHER" id="PTHR18895">
    <property type="entry name" value="HEMK METHYLTRANSFERASE"/>
    <property type="match status" value="1"/>
</dbReference>
<evidence type="ECO:0000313" key="8">
    <source>
        <dbReference type="EMBL" id="QOQ78388.1"/>
    </source>
</evidence>
<reference evidence="8 9" key="1">
    <citation type="submission" date="2020-10" db="EMBL/GenBank/DDBJ databases">
        <title>Plasmid carrying two tetracycline resistance determinant.</title>
        <authorList>
            <person name="Yang Q."/>
        </authorList>
    </citation>
    <scope>NUCLEOTIDE SEQUENCE [LARGE SCALE GENOMIC DNA]</scope>
    <source>
        <strain evidence="8 9">T43</strain>
    </source>
</reference>
<comment type="catalytic activity">
    <reaction evidence="5">
        <text>L-glutaminyl-[peptide chain release factor] + S-adenosyl-L-methionine = N(5)-methyl-L-glutaminyl-[peptide chain release factor] + S-adenosyl-L-homocysteine + H(+)</text>
        <dbReference type="Rhea" id="RHEA:42896"/>
        <dbReference type="Rhea" id="RHEA-COMP:10271"/>
        <dbReference type="Rhea" id="RHEA-COMP:10272"/>
        <dbReference type="ChEBI" id="CHEBI:15378"/>
        <dbReference type="ChEBI" id="CHEBI:30011"/>
        <dbReference type="ChEBI" id="CHEBI:57856"/>
        <dbReference type="ChEBI" id="CHEBI:59789"/>
        <dbReference type="ChEBI" id="CHEBI:61891"/>
        <dbReference type="EC" id="2.1.1.297"/>
    </reaction>
</comment>
<dbReference type="InterPro" id="IPR004556">
    <property type="entry name" value="HemK-like"/>
</dbReference>
<dbReference type="CDD" id="cd02440">
    <property type="entry name" value="AdoMet_MTases"/>
    <property type="match status" value="1"/>
</dbReference>
<dbReference type="Proteomes" id="UP000595091">
    <property type="component" value="Chromosome"/>
</dbReference>
<accession>A0A7M1KRA5</accession>
<dbReference type="InterPro" id="IPR029063">
    <property type="entry name" value="SAM-dependent_MTases_sf"/>
</dbReference>
<sequence>MINKTYLEVQQWASSFLDKNDQEAEIAYHLMLDMADFSVSDWLVKRQQAISAELFENYKQAIEKVTFENYPWQYIVGKAWFYGEPFIVSPATLIPRQETEDLVTLVANQIKKGIIPEDARVVDIGTGSGIIAITLKMLFPKLDMTATDISDEALAVAQKNAEQKGVNIQFKQGDLYEPLLGERFDLIISNPPYIGQDEVAVMSKSTVLYEPHQALFASQDGYHLYCRLFDGLSLHLNTPGWFVAEFGYKQGEHLINEVNDRFKGSKANIYKDYSGNDRILLVKNEKS</sequence>
<dbReference type="Pfam" id="PF05175">
    <property type="entry name" value="MTS"/>
    <property type="match status" value="1"/>
</dbReference>
<keyword evidence="2 8" id="KW-0489">Methyltransferase</keyword>
<feature type="domain" description="Methyltransferase small" evidence="6">
    <location>
        <begin position="117"/>
        <end position="204"/>
    </location>
</feature>
<evidence type="ECO:0000256" key="5">
    <source>
        <dbReference type="ARBA" id="ARBA00048391"/>
    </source>
</evidence>
<dbReference type="PANTHER" id="PTHR18895:SF74">
    <property type="entry name" value="MTRF1L RELEASE FACTOR GLUTAMINE METHYLTRANSFERASE"/>
    <property type="match status" value="1"/>
</dbReference>
<protein>
    <recommendedName>
        <fullName evidence="1">peptide chain release factor N(5)-glutamine methyltransferase</fullName>
        <ecNumber evidence="1">2.1.1.297</ecNumber>
    </recommendedName>
</protein>
<dbReference type="EMBL" id="CP063065">
    <property type="protein sequence ID" value="QOQ78388.1"/>
    <property type="molecule type" value="Genomic_DNA"/>
</dbReference>
<dbReference type="EC" id="2.1.1.297" evidence="1"/>
<dbReference type="InterPro" id="IPR019874">
    <property type="entry name" value="RF_methyltr_PrmC"/>
</dbReference>
<gene>
    <name evidence="8" type="primary">prmC</name>
    <name evidence="8" type="ORF">IMX20_05105</name>
</gene>
<keyword evidence="4" id="KW-0949">S-adenosyl-L-methionine</keyword>
<keyword evidence="3 8" id="KW-0808">Transferase</keyword>
<name>A0A7M1KRA5_9LACT</name>
<dbReference type="RefSeq" id="WP_197557907.1">
    <property type="nucleotide sequence ID" value="NZ_CP063065.1"/>
</dbReference>
<evidence type="ECO:0000256" key="2">
    <source>
        <dbReference type="ARBA" id="ARBA00022603"/>
    </source>
</evidence>
<proteinExistence type="predicted"/>
<dbReference type="AlphaFoldDB" id="A0A7M1KRA5"/>
<dbReference type="Pfam" id="PF17827">
    <property type="entry name" value="PrmC_N"/>
    <property type="match status" value="1"/>
</dbReference>
<dbReference type="SUPFAM" id="SSF53335">
    <property type="entry name" value="S-adenosyl-L-methionine-dependent methyltransferases"/>
    <property type="match status" value="1"/>
</dbReference>
<organism evidence="8 9">
    <name type="scientific">Aerococcus urinaeequi</name>
    <dbReference type="NCBI Taxonomy" id="51665"/>
    <lineage>
        <taxon>Bacteria</taxon>
        <taxon>Bacillati</taxon>
        <taxon>Bacillota</taxon>
        <taxon>Bacilli</taxon>
        <taxon>Lactobacillales</taxon>
        <taxon>Aerococcaceae</taxon>
        <taxon>Aerococcus</taxon>
    </lineage>
</organism>
<evidence type="ECO:0000259" key="6">
    <source>
        <dbReference type="Pfam" id="PF05175"/>
    </source>
</evidence>